<protein>
    <submittedName>
        <fullName evidence="3">Uncharacterized protein</fullName>
    </submittedName>
</protein>
<organism evidence="3 4">
    <name type="scientific">Ophiostoma piceae (strain UAMH 11346)</name>
    <name type="common">Sap stain fungus</name>
    <dbReference type="NCBI Taxonomy" id="1262450"/>
    <lineage>
        <taxon>Eukaryota</taxon>
        <taxon>Fungi</taxon>
        <taxon>Dikarya</taxon>
        <taxon>Ascomycota</taxon>
        <taxon>Pezizomycotina</taxon>
        <taxon>Sordariomycetes</taxon>
        <taxon>Sordariomycetidae</taxon>
        <taxon>Ophiostomatales</taxon>
        <taxon>Ophiostomataceae</taxon>
        <taxon>Ophiostoma</taxon>
    </lineage>
</organism>
<feature type="compositionally biased region" description="Basic and acidic residues" evidence="2">
    <location>
        <begin position="39"/>
        <end position="51"/>
    </location>
</feature>
<accession>S3BU77</accession>
<evidence type="ECO:0000313" key="3">
    <source>
        <dbReference type="EMBL" id="EPE02996.1"/>
    </source>
</evidence>
<feature type="region of interest" description="Disordered" evidence="2">
    <location>
        <begin position="29"/>
        <end position="82"/>
    </location>
</feature>
<evidence type="ECO:0000256" key="2">
    <source>
        <dbReference type="SAM" id="MobiDB-lite"/>
    </source>
</evidence>
<evidence type="ECO:0000256" key="1">
    <source>
        <dbReference type="SAM" id="Coils"/>
    </source>
</evidence>
<dbReference type="EMBL" id="KE148172">
    <property type="protein sequence ID" value="EPE02996.1"/>
    <property type="molecule type" value="Genomic_DNA"/>
</dbReference>
<evidence type="ECO:0000313" key="4">
    <source>
        <dbReference type="Proteomes" id="UP000016923"/>
    </source>
</evidence>
<reference evidence="3 4" key="1">
    <citation type="journal article" date="2013" name="BMC Genomics">
        <title>The genome and transcriptome of the pine saprophyte Ophiostoma piceae, and a comparison with the bark beetle-associated pine pathogen Grosmannia clavigera.</title>
        <authorList>
            <person name="Haridas S."/>
            <person name="Wang Y."/>
            <person name="Lim L."/>
            <person name="Massoumi Alamouti S."/>
            <person name="Jackman S."/>
            <person name="Docking R."/>
            <person name="Robertson G."/>
            <person name="Birol I."/>
            <person name="Bohlmann J."/>
            <person name="Breuil C."/>
        </authorList>
    </citation>
    <scope>NUCLEOTIDE SEQUENCE [LARGE SCALE GENOMIC DNA]</scope>
    <source>
        <strain evidence="3 4">UAMH 11346</strain>
    </source>
</reference>
<proteinExistence type="predicted"/>
<keyword evidence="4" id="KW-1185">Reference proteome</keyword>
<dbReference type="HOGENOM" id="CLU_930968_0_0_1"/>
<dbReference type="Proteomes" id="UP000016923">
    <property type="component" value="Unassembled WGS sequence"/>
</dbReference>
<dbReference type="AlphaFoldDB" id="S3BU77"/>
<dbReference type="VEuPathDB" id="FungiDB:F503_08873"/>
<keyword evidence="1" id="KW-0175">Coiled coil</keyword>
<name>S3BU77_OPHP1</name>
<sequence length="299" mass="33830">MASPRRYGRIPVTSSDIIDYYFDSLSSQLGSAVPAGNEQTRRTEDNFDKCSRSSSFYSTDTPKEDTSTPRPEASMPGNSDGMSLREAFRNLCQVSLHIGNLRHARNTAHRELEEADERADDLARELVLERLSSTDQIDSSNQAISQITGILVASDGHGRSGDSQDTPSDPYANILRDTVRHTKHLKSKFHDYRRRLETEQRVLLWPALEQWRRAVEHFRMTGQEVPAGEPDRNSGLSRRAPPSIITISSLDDVDRIVRDIETVLPQLGRRRLEHLLERITTALQENYPKAEGAYVPTFI</sequence>
<feature type="coiled-coil region" evidence="1">
    <location>
        <begin position="98"/>
        <end position="125"/>
    </location>
</feature>
<gene>
    <name evidence="3" type="ORF">F503_08873</name>
</gene>